<dbReference type="InterPro" id="IPR004711">
    <property type="entry name" value="Benzoate_Transporter"/>
</dbReference>
<organism evidence="2 3">
    <name type="scientific">Leucothrix arctica</name>
    <dbReference type="NCBI Taxonomy" id="1481894"/>
    <lineage>
        <taxon>Bacteria</taxon>
        <taxon>Pseudomonadati</taxon>
        <taxon>Pseudomonadota</taxon>
        <taxon>Gammaproteobacteria</taxon>
        <taxon>Thiotrichales</taxon>
        <taxon>Thiotrichaceae</taxon>
        <taxon>Leucothrix</taxon>
    </lineage>
</organism>
<dbReference type="RefSeq" id="WP_109825101.1">
    <property type="nucleotide sequence ID" value="NZ_QGKL01000042.1"/>
</dbReference>
<proteinExistence type="predicted"/>
<evidence type="ECO:0008006" key="4">
    <source>
        <dbReference type="Google" id="ProtNLM"/>
    </source>
</evidence>
<dbReference type="NCBIfam" id="TIGR00843">
    <property type="entry name" value="benE"/>
    <property type="match status" value="1"/>
</dbReference>
<evidence type="ECO:0000313" key="2">
    <source>
        <dbReference type="EMBL" id="PWQ93379.1"/>
    </source>
</evidence>
<dbReference type="EMBL" id="QGKL01000042">
    <property type="protein sequence ID" value="PWQ93379.1"/>
    <property type="molecule type" value="Genomic_DNA"/>
</dbReference>
<feature type="transmembrane region" description="Helical" evidence="1">
    <location>
        <begin position="206"/>
        <end position="224"/>
    </location>
</feature>
<name>A0A317C527_9GAMM</name>
<dbReference type="GO" id="GO:0005886">
    <property type="term" value="C:plasma membrane"/>
    <property type="evidence" value="ECO:0007669"/>
    <property type="project" value="TreeGrafter"/>
</dbReference>
<dbReference type="Pfam" id="PF03594">
    <property type="entry name" value="BenE"/>
    <property type="match status" value="1"/>
</dbReference>
<feature type="transmembrane region" description="Helical" evidence="1">
    <location>
        <begin position="93"/>
        <end position="112"/>
    </location>
</feature>
<dbReference type="PANTHER" id="PTHR30199:SF0">
    <property type="entry name" value="INNER MEMBRANE PROTEIN YDCO"/>
    <property type="match status" value="1"/>
</dbReference>
<feature type="transmembrane region" description="Helical" evidence="1">
    <location>
        <begin position="167"/>
        <end position="186"/>
    </location>
</feature>
<keyword evidence="1" id="KW-1133">Transmembrane helix</keyword>
<feature type="transmembrane region" description="Helical" evidence="1">
    <location>
        <begin position="12"/>
        <end position="32"/>
    </location>
</feature>
<feature type="transmembrane region" description="Helical" evidence="1">
    <location>
        <begin position="119"/>
        <end position="137"/>
    </location>
</feature>
<sequence length="387" mass="40844">MLQGLALRHFISGFIAVLVGFTSSVAIIFQAASAAGATPSQVTSWMLALCIGMGATSIGLSLYYRMPLLTAWSTPGAALLATGLVGLPMSDAIGIFIFSALLTILSGVTGWFQRLTDIIPVPIAAAMLAGVLFRFGVDVFVSMETELVMVSLMFVTYLLGKRFLPRFAIMLVLIVGLVYAGLQGSIRFDALTLTLARPEFVFPTFNWLALLSVGIPLFIVTMTSQNLPGIAILKAHNYKAPLSSAISWTGVASLVLAPFGGFAFNLAAITAAICMGEDTDTDPKKRYLASFMAGVFYIIVGLLGAAVVVFFSSIPQELVLAIAGIALFGTIANGLVTALSVDSEREAALITFLVTASGIVLGGIGSAFWGLIAGLLVRWIYGFRKQV</sequence>
<feature type="transmembrane region" description="Helical" evidence="1">
    <location>
        <begin position="69"/>
        <end position="87"/>
    </location>
</feature>
<feature type="transmembrane region" description="Helical" evidence="1">
    <location>
        <begin position="245"/>
        <end position="267"/>
    </location>
</feature>
<dbReference type="PANTHER" id="PTHR30199">
    <property type="entry name" value="MFS FAMILY TRANSPORTER, PREDICTED SUBSTRATE BENZOATE"/>
    <property type="match status" value="1"/>
</dbReference>
<keyword evidence="1" id="KW-0812">Transmembrane</keyword>
<dbReference type="GO" id="GO:0042925">
    <property type="term" value="F:benzoate transmembrane transporter activity"/>
    <property type="evidence" value="ECO:0007669"/>
    <property type="project" value="InterPro"/>
</dbReference>
<feature type="transmembrane region" description="Helical" evidence="1">
    <location>
        <begin position="347"/>
        <end position="377"/>
    </location>
</feature>
<dbReference type="OrthoDB" id="9792424at2"/>
<dbReference type="AlphaFoldDB" id="A0A317C527"/>
<reference evidence="2 3" key="1">
    <citation type="submission" date="2018-05" db="EMBL/GenBank/DDBJ databases">
        <title>Leucothrix arctica sp. nov., isolated from Arctic seawater.</title>
        <authorList>
            <person name="Choi A."/>
            <person name="Baek K."/>
        </authorList>
    </citation>
    <scope>NUCLEOTIDE SEQUENCE [LARGE SCALE GENOMIC DNA]</scope>
    <source>
        <strain evidence="2 3">IMCC9719</strain>
    </source>
</reference>
<evidence type="ECO:0000256" key="1">
    <source>
        <dbReference type="SAM" id="Phobius"/>
    </source>
</evidence>
<accession>A0A317C527</accession>
<comment type="caution">
    <text evidence="2">The sequence shown here is derived from an EMBL/GenBank/DDBJ whole genome shotgun (WGS) entry which is preliminary data.</text>
</comment>
<feature type="transmembrane region" description="Helical" evidence="1">
    <location>
        <begin position="318"/>
        <end position="341"/>
    </location>
</feature>
<keyword evidence="1" id="KW-0472">Membrane</keyword>
<feature type="transmembrane region" description="Helical" evidence="1">
    <location>
        <begin position="44"/>
        <end position="64"/>
    </location>
</feature>
<gene>
    <name evidence="2" type="ORF">DKT75_17230</name>
</gene>
<dbReference type="Proteomes" id="UP000245506">
    <property type="component" value="Unassembled WGS sequence"/>
</dbReference>
<feature type="transmembrane region" description="Helical" evidence="1">
    <location>
        <begin position="287"/>
        <end position="311"/>
    </location>
</feature>
<keyword evidence="3" id="KW-1185">Reference proteome</keyword>
<evidence type="ECO:0000313" key="3">
    <source>
        <dbReference type="Proteomes" id="UP000245506"/>
    </source>
</evidence>
<protein>
    <recommendedName>
        <fullName evidence="4">Benzoate transporter</fullName>
    </recommendedName>
</protein>